<feature type="non-terminal residue" evidence="2">
    <location>
        <position position="230"/>
    </location>
</feature>
<gene>
    <name evidence="2" type="ORF">H9853_11925</name>
</gene>
<dbReference type="SMART" id="SM01007">
    <property type="entry name" value="Aldolase_II"/>
    <property type="match status" value="1"/>
</dbReference>
<feature type="domain" description="Class II aldolase/adducin N-terminal" evidence="1">
    <location>
        <begin position="28"/>
        <end position="230"/>
    </location>
</feature>
<evidence type="ECO:0000259" key="1">
    <source>
        <dbReference type="SMART" id="SM01007"/>
    </source>
</evidence>
<dbReference type="Proteomes" id="UP000824156">
    <property type="component" value="Unassembled WGS sequence"/>
</dbReference>
<dbReference type="EMBL" id="DXEZ01000332">
    <property type="protein sequence ID" value="HIX55720.1"/>
    <property type="molecule type" value="Genomic_DNA"/>
</dbReference>
<sequence length="230" mass="25515">MDISTLKHVNYLWDDKKAKELEGDEVALLLYRSNLLGSDLRITNYGGGNTSCKVVEKDPLTGEEVEVMWIKGSGGDIGTLKKSGLAALYVDRLHNLEKIYKGIEHEDEMVALFNHCIFDLDSKAPSIDTPLHGFLPFKHIDHLHPDAAIAIAAAKDGEAIVKEIFGDSIAWVGWQRPGFDLGLQLRAALEKNPDIRGIMLGSHGLFTWGDTAYECYLNSLEVIESCARYL</sequence>
<reference evidence="2" key="1">
    <citation type="journal article" date="2021" name="PeerJ">
        <title>Extensive microbial diversity within the chicken gut microbiome revealed by metagenomics and culture.</title>
        <authorList>
            <person name="Gilroy R."/>
            <person name="Ravi A."/>
            <person name="Getino M."/>
            <person name="Pursley I."/>
            <person name="Horton D.L."/>
            <person name="Alikhan N.F."/>
            <person name="Baker D."/>
            <person name="Gharbi K."/>
            <person name="Hall N."/>
            <person name="Watson M."/>
            <person name="Adriaenssens E.M."/>
            <person name="Foster-Nyarko E."/>
            <person name="Jarju S."/>
            <person name="Secka A."/>
            <person name="Antonio M."/>
            <person name="Oren A."/>
            <person name="Chaudhuri R.R."/>
            <person name="La Ragione R."/>
            <person name="Hildebrand F."/>
            <person name="Pallen M.J."/>
        </authorList>
    </citation>
    <scope>NUCLEOTIDE SEQUENCE</scope>
    <source>
        <strain evidence="2">1719</strain>
    </source>
</reference>
<evidence type="ECO:0000313" key="3">
    <source>
        <dbReference type="Proteomes" id="UP000824156"/>
    </source>
</evidence>
<dbReference type="Pfam" id="PF00596">
    <property type="entry name" value="Aldolase_II"/>
    <property type="match status" value="1"/>
</dbReference>
<protein>
    <submittedName>
        <fullName evidence="2">Class II aldolase/adducin family protein</fullName>
    </submittedName>
</protein>
<name>A0A9D2AZM1_9SPHI</name>
<organism evidence="2 3">
    <name type="scientific">Candidatus Sphingobacterium stercoripullorum</name>
    <dbReference type="NCBI Taxonomy" id="2838759"/>
    <lineage>
        <taxon>Bacteria</taxon>
        <taxon>Pseudomonadati</taxon>
        <taxon>Bacteroidota</taxon>
        <taxon>Sphingobacteriia</taxon>
        <taxon>Sphingobacteriales</taxon>
        <taxon>Sphingobacteriaceae</taxon>
        <taxon>Sphingobacterium</taxon>
    </lineage>
</organism>
<dbReference type="Gene3D" id="3.40.225.10">
    <property type="entry name" value="Class II aldolase/adducin N-terminal domain"/>
    <property type="match status" value="1"/>
</dbReference>
<dbReference type="InterPro" id="IPR036409">
    <property type="entry name" value="Aldolase_II/adducin_N_sf"/>
</dbReference>
<accession>A0A9D2AZM1</accession>
<comment type="caution">
    <text evidence="2">The sequence shown here is derived from an EMBL/GenBank/DDBJ whole genome shotgun (WGS) entry which is preliminary data.</text>
</comment>
<dbReference type="SUPFAM" id="SSF53639">
    <property type="entry name" value="AraD/HMP-PK domain-like"/>
    <property type="match status" value="1"/>
</dbReference>
<dbReference type="InterPro" id="IPR001303">
    <property type="entry name" value="Aldolase_II/adducin_N"/>
</dbReference>
<proteinExistence type="predicted"/>
<dbReference type="AlphaFoldDB" id="A0A9D2AZM1"/>
<evidence type="ECO:0000313" key="2">
    <source>
        <dbReference type="EMBL" id="HIX55720.1"/>
    </source>
</evidence>
<reference evidence="2" key="2">
    <citation type="submission" date="2021-04" db="EMBL/GenBank/DDBJ databases">
        <authorList>
            <person name="Gilroy R."/>
        </authorList>
    </citation>
    <scope>NUCLEOTIDE SEQUENCE</scope>
    <source>
        <strain evidence="2">1719</strain>
    </source>
</reference>